<accession>A0A8D8Q4R1</accession>
<proteinExistence type="predicted"/>
<dbReference type="AlphaFoldDB" id="A0A8D8Q4R1"/>
<evidence type="ECO:0000313" key="1">
    <source>
        <dbReference type="EMBL" id="CAG6625072.1"/>
    </source>
</evidence>
<organism evidence="1">
    <name type="scientific">Cacopsylla melanoneura</name>
    <dbReference type="NCBI Taxonomy" id="428564"/>
    <lineage>
        <taxon>Eukaryota</taxon>
        <taxon>Metazoa</taxon>
        <taxon>Ecdysozoa</taxon>
        <taxon>Arthropoda</taxon>
        <taxon>Hexapoda</taxon>
        <taxon>Insecta</taxon>
        <taxon>Pterygota</taxon>
        <taxon>Neoptera</taxon>
        <taxon>Paraneoptera</taxon>
        <taxon>Hemiptera</taxon>
        <taxon>Sternorrhyncha</taxon>
        <taxon>Psylloidea</taxon>
        <taxon>Psyllidae</taxon>
        <taxon>Psyllinae</taxon>
        <taxon>Cacopsylla</taxon>
    </lineage>
</organism>
<dbReference type="EMBL" id="HBUF01058960">
    <property type="protein sequence ID" value="CAG6625074.1"/>
    <property type="molecule type" value="Transcribed_RNA"/>
</dbReference>
<dbReference type="EMBL" id="HBUF01058959">
    <property type="protein sequence ID" value="CAG6625072.1"/>
    <property type="molecule type" value="Transcribed_RNA"/>
</dbReference>
<name>A0A8D8Q4R1_9HEMI</name>
<protein>
    <submittedName>
        <fullName evidence="1">Uncharacterized protein</fullName>
    </submittedName>
</protein>
<sequence length="105" mass="12052">MWTSYQGGLPRCSCTQRVEFCTLPRRRLTRKRRRRTGKTAAAPIPVRLGPAPLQAKRLKCAGHRVSTTSTSCASCRACYWIICPRTYTRQSVRYWKNSVRKSGMN</sequence>
<reference evidence="1" key="1">
    <citation type="submission" date="2021-05" db="EMBL/GenBank/DDBJ databases">
        <authorList>
            <person name="Alioto T."/>
            <person name="Alioto T."/>
            <person name="Gomez Garrido J."/>
        </authorList>
    </citation>
    <scope>NUCLEOTIDE SEQUENCE</scope>
</reference>